<name>A0A968GH85_9SPIO</name>
<dbReference type="EMBL" id="JAATLM010000001">
    <property type="protein sequence ID" value="NIZ68987.1"/>
    <property type="molecule type" value="Genomic_DNA"/>
</dbReference>
<comment type="caution">
    <text evidence="2">The sequence shown here is derived from an EMBL/GenBank/DDBJ whole genome shotgun (WGS) entry which is preliminary data.</text>
</comment>
<evidence type="ECO:0008006" key="4">
    <source>
        <dbReference type="Google" id="ProtNLM"/>
    </source>
</evidence>
<keyword evidence="3" id="KW-1185">Reference proteome</keyword>
<keyword evidence="1" id="KW-0732">Signal</keyword>
<dbReference type="Proteomes" id="UP000778951">
    <property type="component" value="Unassembled WGS sequence"/>
</dbReference>
<dbReference type="AlphaFoldDB" id="A0A968GH85"/>
<gene>
    <name evidence="2" type="ORF">HCT48_01985</name>
</gene>
<feature type="chain" id="PRO_5037984058" description="Outer membrane protein beta-barrel domain-containing protein" evidence="1">
    <location>
        <begin position="21"/>
        <end position="260"/>
    </location>
</feature>
<evidence type="ECO:0000313" key="3">
    <source>
        <dbReference type="Proteomes" id="UP000778951"/>
    </source>
</evidence>
<accession>A0A968GH85</accession>
<organism evidence="2 3">
    <name type="scientific">Entomospira culicis</name>
    <dbReference type="NCBI Taxonomy" id="2719989"/>
    <lineage>
        <taxon>Bacteria</taxon>
        <taxon>Pseudomonadati</taxon>
        <taxon>Spirochaetota</taxon>
        <taxon>Spirochaetia</taxon>
        <taxon>Spirochaetales</taxon>
        <taxon>Spirochaetaceae</taxon>
        <taxon>Entomospira</taxon>
    </lineage>
</organism>
<protein>
    <recommendedName>
        <fullName evidence="4">Outer membrane protein beta-barrel domain-containing protein</fullName>
    </recommendedName>
</protein>
<dbReference type="RefSeq" id="WP_167695096.1">
    <property type="nucleotide sequence ID" value="NZ_CP118181.1"/>
</dbReference>
<feature type="signal peptide" evidence="1">
    <location>
        <begin position="1"/>
        <end position="20"/>
    </location>
</feature>
<evidence type="ECO:0000313" key="2">
    <source>
        <dbReference type="EMBL" id="NIZ68987.1"/>
    </source>
</evidence>
<proteinExistence type="predicted"/>
<evidence type="ECO:0000256" key="1">
    <source>
        <dbReference type="SAM" id="SignalP"/>
    </source>
</evidence>
<reference evidence="2" key="1">
    <citation type="submission" date="2020-03" db="EMBL/GenBank/DDBJ databases">
        <title>Spirochaetal bacteria isolated from arthropods constitute a novel genus Entomospira genus novum within the order Spirochaetales.</title>
        <authorList>
            <person name="Grana-Miraglia L."/>
            <person name="Sikutova S."/>
            <person name="Fingerle V."/>
            <person name="Sing A."/>
            <person name="Castillo-Ramirez S."/>
            <person name="Margos G."/>
            <person name="Rudolf I."/>
        </authorList>
    </citation>
    <scope>NUCLEOTIDE SEQUENCE</scope>
    <source>
        <strain evidence="2">BR149</strain>
    </source>
</reference>
<sequence>MRKIIPMLILPFLLPLQTQALQMNYTVGARVGVGLGTSSTTKFFPVVPTDLYPILQGLLTNTVRVQGASYNHVATSLGIYGDIGFNHWFALTPEFFVSFGNRTRVVDHTASMITLAPGIEIPELSLLGLWDQHLRFTDFQFDLLAKFRYGWMYIAIGPGFSIATAPKFVDDKSLNDVYSRKMKVDFISAFDIGLNVPLDKNKQHFVTFNARANFNISGMIGLFQDSKAWDEGNFDQIDPHIRGVNSVRGTFYLGYMYRFT</sequence>